<feature type="transmembrane region" description="Helical" evidence="1">
    <location>
        <begin position="153"/>
        <end position="177"/>
    </location>
</feature>
<feature type="transmembrane region" description="Helical" evidence="1">
    <location>
        <begin position="101"/>
        <end position="122"/>
    </location>
</feature>
<evidence type="ECO:0008006" key="4">
    <source>
        <dbReference type="Google" id="ProtNLM"/>
    </source>
</evidence>
<name>A0A7J4JII8_9ARCH</name>
<feature type="transmembrane region" description="Helical" evidence="1">
    <location>
        <begin position="63"/>
        <end position="80"/>
    </location>
</feature>
<dbReference type="EMBL" id="DUGH01000120">
    <property type="protein sequence ID" value="HIH16730.1"/>
    <property type="molecule type" value="Genomic_DNA"/>
</dbReference>
<sequence>MTSMNPLNAFFHPGKTAKDCLAHPNLVVSLALVVLPTLVLVGLAALLRAPISTKPVVDAAKDVVFWIVSTAFLYVLLYLLKGKAVQGKFVGLLSALSLTRLFNAVLVVLSFLVAFLLLPGLFAELKGVQQASSLQDLQAIAQRVPLSSDFFSLGLGFLFLGIGLLLALESLFVWYAVIAATGPGGTLKNLVVLALVLAVVGLFSGYF</sequence>
<dbReference type="AlphaFoldDB" id="A0A7J4JII8"/>
<organism evidence="2 3">
    <name type="scientific">Candidatus Iainarchaeum sp</name>
    <dbReference type="NCBI Taxonomy" id="3101447"/>
    <lineage>
        <taxon>Archaea</taxon>
        <taxon>Candidatus Iainarchaeota</taxon>
        <taxon>Candidatus Iainarchaeia</taxon>
        <taxon>Candidatus Iainarchaeales</taxon>
        <taxon>Candidatus Iainarchaeaceae</taxon>
        <taxon>Candidatus Iainarchaeum</taxon>
    </lineage>
</organism>
<reference evidence="3" key="1">
    <citation type="journal article" date="2020" name="bioRxiv">
        <title>A rank-normalized archaeal taxonomy based on genome phylogeny resolves widespread incomplete and uneven classifications.</title>
        <authorList>
            <person name="Rinke C."/>
            <person name="Chuvochina M."/>
            <person name="Mussig A.J."/>
            <person name="Chaumeil P.-A."/>
            <person name="Waite D.W."/>
            <person name="Whitman W.B."/>
            <person name="Parks D.H."/>
            <person name="Hugenholtz P."/>
        </authorList>
    </citation>
    <scope>NUCLEOTIDE SEQUENCE [LARGE SCALE GENOMIC DNA]</scope>
</reference>
<keyword evidence="1" id="KW-1133">Transmembrane helix</keyword>
<evidence type="ECO:0000313" key="3">
    <source>
        <dbReference type="Proteomes" id="UP000564964"/>
    </source>
</evidence>
<evidence type="ECO:0000256" key="1">
    <source>
        <dbReference type="SAM" id="Phobius"/>
    </source>
</evidence>
<feature type="transmembrane region" description="Helical" evidence="1">
    <location>
        <begin position="26"/>
        <end position="51"/>
    </location>
</feature>
<feature type="transmembrane region" description="Helical" evidence="1">
    <location>
        <begin position="189"/>
        <end position="206"/>
    </location>
</feature>
<accession>A0A7J4JII8</accession>
<protein>
    <recommendedName>
        <fullName evidence="4">Yip1 domain-containing protein</fullName>
    </recommendedName>
</protein>
<proteinExistence type="predicted"/>
<keyword evidence="1" id="KW-0472">Membrane</keyword>
<gene>
    <name evidence="2" type="ORF">HA252_04965</name>
</gene>
<dbReference type="Proteomes" id="UP000564964">
    <property type="component" value="Unassembled WGS sequence"/>
</dbReference>
<evidence type="ECO:0000313" key="2">
    <source>
        <dbReference type="EMBL" id="HIH16730.1"/>
    </source>
</evidence>
<comment type="caution">
    <text evidence="2">The sequence shown here is derived from an EMBL/GenBank/DDBJ whole genome shotgun (WGS) entry which is preliminary data.</text>
</comment>
<keyword evidence="1" id="KW-0812">Transmembrane</keyword>